<proteinExistence type="predicted"/>
<dbReference type="EMBL" id="JAEMGP010000011">
    <property type="protein sequence ID" value="KAG5203155.1"/>
    <property type="molecule type" value="Genomic_DNA"/>
</dbReference>
<dbReference type="AlphaFoldDB" id="A0A836CZ56"/>
<comment type="caution">
    <text evidence="2">The sequence shown here is derived from an EMBL/GenBank/DDBJ whole genome shotgun (WGS) entry which is preliminary data.</text>
</comment>
<evidence type="ECO:0000313" key="2">
    <source>
        <dbReference type="EMBL" id="KAG5203155.1"/>
    </source>
</evidence>
<evidence type="ECO:0000256" key="1">
    <source>
        <dbReference type="SAM" id="MobiDB-lite"/>
    </source>
</evidence>
<accession>A0A836CZ56</accession>
<feature type="region of interest" description="Disordered" evidence="1">
    <location>
        <begin position="89"/>
        <end position="128"/>
    </location>
</feature>
<feature type="compositionally biased region" description="Basic and acidic residues" evidence="1">
    <location>
        <begin position="106"/>
        <end position="115"/>
    </location>
</feature>
<protein>
    <submittedName>
        <fullName evidence="2">Uncharacterized protein</fullName>
    </submittedName>
</protein>
<name>A0A836CZ56_SHEEP</name>
<sequence length="128" mass="13739">MFQLGTPSRTLAVSCPGAACGRQLQREGPSQTTVSYATAKKPYSKFPLPAEWTAIRFYPSLLQTPQAHSKSLVLPLAAGFFQDRGSTLQALDLSPPPPTSSIVSKVGDREARKEGWGQMEEMGLGSGK</sequence>
<evidence type="ECO:0000313" key="3">
    <source>
        <dbReference type="Proteomes" id="UP000664991"/>
    </source>
</evidence>
<gene>
    <name evidence="2" type="ORF">JEQ12_002738</name>
</gene>
<organism evidence="2 3">
    <name type="scientific">Ovis aries</name>
    <name type="common">Sheep</name>
    <dbReference type="NCBI Taxonomy" id="9940"/>
    <lineage>
        <taxon>Eukaryota</taxon>
        <taxon>Metazoa</taxon>
        <taxon>Chordata</taxon>
        <taxon>Craniata</taxon>
        <taxon>Vertebrata</taxon>
        <taxon>Euteleostomi</taxon>
        <taxon>Mammalia</taxon>
        <taxon>Eutheria</taxon>
        <taxon>Laurasiatheria</taxon>
        <taxon>Artiodactyla</taxon>
        <taxon>Ruminantia</taxon>
        <taxon>Pecora</taxon>
        <taxon>Bovidae</taxon>
        <taxon>Caprinae</taxon>
        <taxon>Ovis</taxon>
    </lineage>
</organism>
<dbReference type="Proteomes" id="UP000664991">
    <property type="component" value="Unassembled WGS sequence"/>
</dbReference>
<reference evidence="2 3" key="1">
    <citation type="submission" date="2020-12" db="EMBL/GenBank/DDBJ databases">
        <title>De novo assembly of Tibetan sheep genome.</title>
        <authorList>
            <person name="Li X."/>
        </authorList>
    </citation>
    <scope>NUCLEOTIDE SEQUENCE [LARGE SCALE GENOMIC DNA]</scope>
    <source>
        <tissue evidence="2">Heart</tissue>
    </source>
</reference>